<dbReference type="Gene3D" id="3.40.50.150">
    <property type="entry name" value="Vaccinia Virus protein VP39"/>
    <property type="match status" value="1"/>
</dbReference>
<dbReference type="EMBL" id="BAAACP010000005">
    <property type="protein sequence ID" value="GAA0863214.1"/>
    <property type="molecule type" value="Genomic_DNA"/>
</dbReference>
<dbReference type="InterPro" id="IPR029063">
    <property type="entry name" value="SAM-dependent_MTases_sf"/>
</dbReference>
<dbReference type="CDD" id="cd02440">
    <property type="entry name" value="AdoMet_MTases"/>
    <property type="match status" value="1"/>
</dbReference>
<feature type="domain" description="Methyltransferase" evidence="1">
    <location>
        <begin position="41"/>
        <end position="87"/>
    </location>
</feature>
<evidence type="ECO:0000313" key="2">
    <source>
        <dbReference type="EMBL" id="GAA0863214.1"/>
    </source>
</evidence>
<organism evidence="2 3">
    <name type="scientific">Paraclostridium tenue</name>
    <dbReference type="NCBI Taxonomy" id="1737"/>
    <lineage>
        <taxon>Bacteria</taxon>
        <taxon>Bacillati</taxon>
        <taxon>Bacillota</taxon>
        <taxon>Clostridia</taxon>
        <taxon>Peptostreptococcales</taxon>
        <taxon>Peptostreptococcaceae</taxon>
        <taxon>Paraclostridium</taxon>
    </lineage>
</organism>
<dbReference type="Proteomes" id="UP001400965">
    <property type="component" value="Unassembled WGS sequence"/>
</dbReference>
<proteinExistence type="predicted"/>
<protein>
    <recommendedName>
        <fullName evidence="1">Methyltransferase domain-containing protein</fullName>
    </recommendedName>
</protein>
<dbReference type="SUPFAM" id="SSF53335">
    <property type="entry name" value="S-adenosyl-L-methionine-dependent methyltransferases"/>
    <property type="match status" value="1"/>
</dbReference>
<reference evidence="2 3" key="1">
    <citation type="journal article" date="2019" name="Int. J. Syst. Evol. Microbiol.">
        <title>The Global Catalogue of Microorganisms (GCM) 10K type strain sequencing project: providing services to taxonomists for standard genome sequencing and annotation.</title>
        <authorList>
            <consortium name="The Broad Institute Genomics Platform"/>
            <consortium name="The Broad Institute Genome Sequencing Center for Infectious Disease"/>
            <person name="Wu L."/>
            <person name="Ma J."/>
        </authorList>
    </citation>
    <scope>NUCLEOTIDE SEQUENCE [LARGE SCALE GENOMIC DNA]</scope>
    <source>
        <strain evidence="2 3">JCM 6486</strain>
    </source>
</reference>
<gene>
    <name evidence="2" type="ORF">GCM10008917_11690</name>
</gene>
<name>A0ABN1M272_9FIRM</name>
<accession>A0ABN1M272</accession>
<comment type="caution">
    <text evidence="2">The sequence shown here is derived from an EMBL/GenBank/DDBJ whole genome shotgun (WGS) entry which is preliminary data.</text>
</comment>
<evidence type="ECO:0000313" key="3">
    <source>
        <dbReference type="Proteomes" id="UP001400965"/>
    </source>
</evidence>
<dbReference type="Pfam" id="PF13847">
    <property type="entry name" value="Methyltransf_31"/>
    <property type="match status" value="1"/>
</dbReference>
<evidence type="ECO:0000259" key="1">
    <source>
        <dbReference type="Pfam" id="PF13847"/>
    </source>
</evidence>
<sequence length="92" mass="10828">MNNIVKDYYNENAKREFNRLSNPYSIIEFKTTLAMMDKYLKKSGKVLDIGCGPGRYSIELLKKGYNVTLYDISEKELNLAKSKSRQLHMWRL</sequence>
<keyword evidence="3" id="KW-1185">Reference proteome</keyword>
<dbReference type="InterPro" id="IPR025714">
    <property type="entry name" value="Methyltranfer_dom"/>
</dbReference>